<keyword evidence="3" id="KW-1185">Reference proteome</keyword>
<reference evidence="3" key="1">
    <citation type="submission" date="2011-07" db="EMBL/GenBank/DDBJ databases">
        <authorList>
            <consortium name="Caenorhabditis brenneri Sequencing and Analysis Consortium"/>
            <person name="Wilson R.K."/>
        </authorList>
    </citation>
    <scope>NUCLEOTIDE SEQUENCE [LARGE SCALE GENOMIC DNA]</scope>
    <source>
        <strain evidence="3">PB2801</strain>
    </source>
</reference>
<name>G0MKG5_CAEBE</name>
<keyword evidence="1" id="KW-1133">Transmembrane helix</keyword>
<dbReference type="OrthoDB" id="5799024at2759"/>
<accession>G0MKG5</accession>
<protein>
    <submittedName>
        <fullName evidence="2">Uncharacterized protein</fullName>
    </submittedName>
</protein>
<dbReference type="HOGENOM" id="CLU_1620581_0_0_1"/>
<evidence type="ECO:0000313" key="3">
    <source>
        <dbReference type="Proteomes" id="UP000008068"/>
    </source>
</evidence>
<feature type="transmembrane region" description="Helical" evidence="1">
    <location>
        <begin position="110"/>
        <end position="133"/>
    </location>
</feature>
<feature type="transmembrane region" description="Helical" evidence="1">
    <location>
        <begin position="7"/>
        <end position="28"/>
    </location>
</feature>
<keyword evidence="1" id="KW-0812">Transmembrane</keyword>
<evidence type="ECO:0000313" key="2">
    <source>
        <dbReference type="EMBL" id="EGT33550.1"/>
    </source>
</evidence>
<dbReference type="AlphaFoldDB" id="G0MKG5"/>
<keyword evidence="1" id="KW-0472">Membrane</keyword>
<dbReference type="InParanoid" id="G0MKG5"/>
<gene>
    <name evidence="2" type="ORF">CAEBREN_26058</name>
</gene>
<proteinExistence type="predicted"/>
<feature type="transmembrane region" description="Helical" evidence="1">
    <location>
        <begin position="65"/>
        <end position="86"/>
    </location>
</feature>
<dbReference type="OMA" id="ILMMANT"/>
<dbReference type="Proteomes" id="UP000008068">
    <property type="component" value="Unassembled WGS sequence"/>
</dbReference>
<sequence length="163" mass="18956">MSFKFSTYVILWFVANSAYYHIFFIRYPRQEIRTAVPAIGVLANIPMIFLMLTNTRWSLRKAHKLGFYYTLSMMLVFLLASVYLAVHMPHHHFCDDNPSPVCANHKKRDMFVALVNGLEMFLVYGGVIFLEILRGQIISAQLQALFRKELLDEDAVEESSDWI</sequence>
<feature type="transmembrane region" description="Helical" evidence="1">
    <location>
        <begin position="34"/>
        <end position="53"/>
    </location>
</feature>
<organism evidence="3">
    <name type="scientific">Caenorhabditis brenneri</name>
    <name type="common">Nematode worm</name>
    <dbReference type="NCBI Taxonomy" id="135651"/>
    <lineage>
        <taxon>Eukaryota</taxon>
        <taxon>Metazoa</taxon>
        <taxon>Ecdysozoa</taxon>
        <taxon>Nematoda</taxon>
        <taxon>Chromadorea</taxon>
        <taxon>Rhabditida</taxon>
        <taxon>Rhabditina</taxon>
        <taxon>Rhabditomorpha</taxon>
        <taxon>Rhabditoidea</taxon>
        <taxon>Rhabditidae</taxon>
        <taxon>Peloderinae</taxon>
        <taxon>Caenorhabditis</taxon>
    </lineage>
</organism>
<dbReference type="EMBL" id="GL379798">
    <property type="protein sequence ID" value="EGT33550.1"/>
    <property type="molecule type" value="Genomic_DNA"/>
</dbReference>
<dbReference type="eggNOG" id="ENOG502THZ7">
    <property type="taxonomic scope" value="Eukaryota"/>
</dbReference>
<evidence type="ECO:0000256" key="1">
    <source>
        <dbReference type="SAM" id="Phobius"/>
    </source>
</evidence>